<sequence length="222" mass="24921">MKERWSMWQQCLPGDLKMKKDETTPELELFLSLSPHPTISVPHPTISEDGGRQREDIDGDDGDDGGCCNREQMSYSRDALCGPALLPALLTSLPTLQPMTCRFLEMPRVVARECVVIHPPSTHQHPPRQHPPYYPPVNIPHQHPPINITINIHPVNNTPSTTTSPSTTTRQQQPPVNNNHPVNNHPVNNHPVNNHDQYVTAHSSRRRRGREPTAEGVWVVGS</sequence>
<protein>
    <submittedName>
        <fullName evidence="2">Uncharacterized protein</fullName>
    </submittedName>
</protein>
<dbReference type="AlphaFoldDB" id="A0A8J5NAG7"/>
<organism evidence="2 3">
    <name type="scientific">Homarus americanus</name>
    <name type="common">American lobster</name>
    <dbReference type="NCBI Taxonomy" id="6706"/>
    <lineage>
        <taxon>Eukaryota</taxon>
        <taxon>Metazoa</taxon>
        <taxon>Ecdysozoa</taxon>
        <taxon>Arthropoda</taxon>
        <taxon>Crustacea</taxon>
        <taxon>Multicrustacea</taxon>
        <taxon>Malacostraca</taxon>
        <taxon>Eumalacostraca</taxon>
        <taxon>Eucarida</taxon>
        <taxon>Decapoda</taxon>
        <taxon>Pleocyemata</taxon>
        <taxon>Astacidea</taxon>
        <taxon>Nephropoidea</taxon>
        <taxon>Nephropidae</taxon>
        <taxon>Homarus</taxon>
    </lineage>
</organism>
<dbReference type="Proteomes" id="UP000747542">
    <property type="component" value="Unassembled WGS sequence"/>
</dbReference>
<gene>
    <name evidence="2" type="ORF">Hamer_G009824</name>
</gene>
<name>A0A8J5NAG7_HOMAM</name>
<evidence type="ECO:0000313" key="2">
    <source>
        <dbReference type="EMBL" id="KAG7175804.1"/>
    </source>
</evidence>
<evidence type="ECO:0000256" key="1">
    <source>
        <dbReference type="SAM" id="MobiDB-lite"/>
    </source>
</evidence>
<proteinExistence type="predicted"/>
<reference evidence="2" key="1">
    <citation type="journal article" date="2021" name="Sci. Adv.">
        <title>The American lobster genome reveals insights on longevity, neural, and immune adaptations.</title>
        <authorList>
            <person name="Polinski J.M."/>
            <person name="Zimin A.V."/>
            <person name="Clark K.F."/>
            <person name="Kohn A.B."/>
            <person name="Sadowski N."/>
            <person name="Timp W."/>
            <person name="Ptitsyn A."/>
            <person name="Khanna P."/>
            <person name="Romanova D.Y."/>
            <person name="Williams P."/>
            <person name="Greenwood S.J."/>
            <person name="Moroz L.L."/>
            <person name="Walt D.R."/>
            <person name="Bodnar A.G."/>
        </authorList>
    </citation>
    <scope>NUCLEOTIDE SEQUENCE</scope>
    <source>
        <strain evidence="2">GMGI-L3</strain>
    </source>
</reference>
<comment type="caution">
    <text evidence="2">The sequence shown here is derived from an EMBL/GenBank/DDBJ whole genome shotgun (WGS) entry which is preliminary data.</text>
</comment>
<evidence type="ECO:0000313" key="3">
    <source>
        <dbReference type="Proteomes" id="UP000747542"/>
    </source>
</evidence>
<keyword evidence="3" id="KW-1185">Reference proteome</keyword>
<feature type="region of interest" description="Disordered" evidence="1">
    <location>
        <begin position="38"/>
        <end position="61"/>
    </location>
</feature>
<accession>A0A8J5NAG7</accession>
<feature type="region of interest" description="Disordered" evidence="1">
    <location>
        <begin position="154"/>
        <end position="222"/>
    </location>
</feature>
<feature type="compositionally biased region" description="Low complexity" evidence="1">
    <location>
        <begin position="154"/>
        <end position="195"/>
    </location>
</feature>
<dbReference type="EMBL" id="JAHLQT010004633">
    <property type="protein sequence ID" value="KAG7175804.1"/>
    <property type="molecule type" value="Genomic_DNA"/>
</dbReference>